<organism evidence="3 6">
    <name type="scientific">Adineta steineri</name>
    <dbReference type="NCBI Taxonomy" id="433720"/>
    <lineage>
        <taxon>Eukaryota</taxon>
        <taxon>Metazoa</taxon>
        <taxon>Spiralia</taxon>
        <taxon>Gnathifera</taxon>
        <taxon>Rotifera</taxon>
        <taxon>Eurotatoria</taxon>
        <taxon>Bdelloidea</taxon>
        <taxon>Adinetida</taxon>
        <taxon>Adinetidae</taxon>
        <taxon>Adineta</taxon>
    </lineage>
</organism>
<dbReference type="CDD" id="cd02972">
    <property type="entry name" value="DsbA_family"/>
    <property type="match status" value="1"/>
</dbReference>
<dbReference type="InterPro" id="IPR036249">
    <property type="entry name" value="Thioredoxin-like_sf"/>
</dbReference>
<evidence type="ECO:0000313" key="4">
    <source>
        <dbReference type="EMBL" id="CAF1335745.1"/>
    </source>
</evidence>
<dbReference type="EMBL" id="CAJNOM010000300">
    <property type="protein sequence ID" value="CAF1335745.1"/>
    <property type="molecule type" value="Genomic_DNA"/>
</dbReference>
<evidence type="ECO:0000256" key="1">
    <source>
        <dbReference type="SAM" id="SignalP"/>
    </source>
</evidence>
<dbReference type="SUPFAM" id="SSF52833">
    <property type="entry name" value="Thioredoxin-like"/>
    <property type="match status" value="1"/>
</dbReference>
<dbReference type="Proteomes" id="UP000663877">
    <property type="component" value="Unassembled WGS sequence"/>
</dbReference>
<reference evidence="3" key="1">
    <citation type="submission" date="2021-02" db="EMBL/GenBank/DDBJ databases">
        <authorList>
            <person name="Nowell W R."/>
        </authorList>
    </citation>
    <scope>NUCLEOTIDE SEQUENCE</scope>
</reference>
<feature type="domain" description="Thioredoxin-like fold" evidence="2">
    <location>
        <begin position="35"/>
        <end position="208"/>
    </location>
</feature>
<dbReference type="Pfam" id="PF13462">
    <property type="entry name" value="Thioredoxin_4"/>
    <property type="match status" value="1"/>
</dbReference>
<dbReference type="InterPro" id="IPR012336">
    <property type="entry name" value="Thioredoxin-like_fold"/>
</dbReference>
<evidence type="ECO:0000313" key="5">
    <source>
        <dbReference type="Proteomes" id="UP000663832"/>
    </source>
</evidence>
<keyword evidence="1" id="KW-0732">Signal</keyword>
<sequence length="265" mass="29105">MQITSIFILIAVTFASFTLAQVPIPSRPDGWGVGGPADAHAVIEMFLDPLCPDCKATWSTILEVVQAYGTKIHFRIHTFPLPYHTNSFVVSQGVHVVANATTRNLDAIFQYVTQVFQYQQLWSNDATKSMTMTQVIDSLASFVDKIGIVTKDKFLAGIASDDLNEETRISWKYACSRGIVGTPTFLINGVATSADASWSLADWKSVIDPILSSNEEISSEVKTCPSGQVECTYAPHKTQCCLKGERCITNVGCRCFNLKNGNKCF</sequence>
<dbReference type="EMBL" id="CAJNOI010000003">
    <property type="protein sequence ID" value="CAF0732540.1"/>
    <property type="molecule type" value="Genomic_DNA"/>
</dbReference>
<proteinExistence type="predicted"/>
<comment type="caution">
    <text evidence="3">The sequence shown here is derived from an EMBL/GenBank/DDBJ whole genome shotgun (WGS) entry which is preliminary data.</text>
</comment>
<dbReference type="OrthoDB" id="37297at2759"/>
<evidence type="ECO:0000313" key="6">
    <source>
        <dbReference type="Proteomes" id="UP000663877"/>
    </source>
</evidence>
<accession>A0A813N0Q6</accession>
<dbReference type="PANTHER" id="PTHR33875">
    <property type="entry name" value="OS09G0542200 PROTEIN"/>
    <property type="match status" value="1"/>
</dbReference>
<evidence type="ECO:0000259" key="2">
    <source>
        <dbReference type="Pfam" id="PF13462"/>
    </source>
</evidence>
<dbReference type="PANTHER" id="PTHR33875:SF2">
    <property type="entry name" value="ACR183CP"/>
    <property type="match status" value="1"/>
</dbReference>
<name>A0A813N0Q6_9BILA</name>
<dbReference type="Gene3D" id="3.40.30.10">
    <property type="entry name" value="Glutaredoxin"/>
    <property type="match status" value="1"/>
</dbReference>
<gene>
    <name evidence="3" type="ORF">BJG266_LOCUS1283</name>
    <name evidence="4" type="ORF">QVE165_LOCUS33148</name>
</gene>
<feature type="chain" id="PRO_5035682459" description="Thioredoxin-like fold domain-containing protein" evidence="1">
    <location>
        <begin position="21"/>
        <end position="265"/>
    </location>
</feature>
<dbReference type="AlphaFoldDB" id="A0A813N0Q6"/>
<protein>
    <recommendedName>
        <fullName evidence="2">Thioredoxin-like fold domain-containing protein</fullName>
    </recommendedName>
</protein>
<evidence type="ECO:0000313" key="3">
    <source>
        <dbReference type="EMBL" id="CAF0732540.1"/>
    </source>
</evidence>
<feature type="signal peptide" evidence="1">
    <location>
        <begin position="1"/>
        <end position="20"/>
    </location>
</feature>
<keyword evidence="5" id="KW-1185">Reference proteome</keyword>
<dbReference type="Proteomes" id="UP000663832">
    <property type="component" value="Unassembled WGS sequence"/>
</dbReference>